<evidence type="ECO:0000313" key="1">
    <source>
        <dbReference type="EMBL" id="ARV76733.1"/>
    </source>
</evidence>
<evidence type="ECO:0000313" key="2">
    <source>
        <dbReference type="Proteomes" id="UP000225448"/>
    </source>
</evidence>
<organism evidence="1 2">
    <name type="scientific">Pseudomonas phage Phabio</name>
    <dbReference type="NCBI Taxonomy" id="2006668"/>
    <lineage>
        <taxon>Viruses</taxon>
        <taxon>Duplodnaviria</taxon>
        <taxon>Heunggongvirae</taxon>
        <taxon>Uroviricota</taxon>
        <taxon>Caudoviricetes</taxon>
        <taxon>Chimalliviridae</taxon>
        <taxon>Phabiovirus</taxon>
        <taxon>Phabiovirus phabio</taxon>
    </lineage>
</organism>
<name>A0A1Y0SYC1_9CAUD</name>
<dbReference type="EMBL" id="MF042360">
    <property type="protein sequence ID" value="ARV76733.1"/>
    <property type="molecule type" value="Genomic_DNA"/>
</dbReference>
<reference evidence="1 2" key="1">
    <citation type="submission" date="2017-05" db="EMBL/GenBank/DDBJ databases">
        <authorList>
            <person name="Song R."/>
            <person name="Chenine A.L."/>
            <person name="Ruprecht R.M."/>
        </authorList>
    </citation>
    <scope>NUCLEOTIDE SEQUENCE [LARGE SCALE GENOMIC DNA]</scope>
</reference>
<gene>
    <name evidence="1" type="ORF">PHABIO_102</name>
</gene>
<protein>
    <submittedName>
        <fullName evidence="1">Uncharacterized protein</fullName>
    </submittedName>
</protein>
<accession>A0A1Y0SYC1</accession>
<keyword evidence="2" id="KW-1185">Reference proteome</keyword>
<proteinExistence type="predicted"/>
<sequence length="275" mass="31561">MDLIEREVGQFPVSMGTSLAIEGFLGIHPNQTKPPLDVRTVKEVWINLRTLARNLWNSVKTERLNVINPAQAVMVLMQEVQTIPVALQQAGSKVKVQYYIASVDQIRWTFPKATFKQAKTPKQMAYEVYERYTAIELYKQMVEEGIPVMEIKKLPPKTDGTVAILTHYPSELLWKDQFSRLFLLESNTGKLKPWNMWYTKLNGVKEDTPLPFDKFTLQVFGDGVMIEPQPRGIKAQLKTLAESKRWSPITKPDKMHYDIGTSGMKELKEAYATLR</sequence>
<dbReference type="Proteomes" id="UP000225448">
    <property type="component" value="Segment"/>
</dbReference>